<dbReference type="PANTHER" id="PTHR30047:SF7">
    <property type="entry name" value="HIGH-AFFINITY CHOLINE TRANSPORT PROTEIN"/>
    <property type="match status" value="1"/>
</dbReference>
<dbReference type="AlphaFoldDB" id="A0A2W1NS34"/>
<proteinExistence type="inferred from homology"/>
<dbReference type="GO" id="GO:0005886">
    <property type="term" value="C:plasma membrane"/>
    <property type="evidence" value="ECO:0007669"/>
    <property type="project" value="UniProtKB-SubCell"/>
</dbReference>
<feature type="transmembrane region" description="Helical" evidence="8">
    <location>
        <begin position="220"/>
        <end position="242"/>
    </location>
</feature>
<name>A0A2W1NS34_PAEXE</name>
<dbReference type="InterPro" id="IPR000060">
    <property type="entry name" value="BCCT_transptr"/>
</dbReference>
<evidence type="ECO:0000313" key="9">
    <source>
        <dbReference type="EMBL" id="PZE21603.1"/>
    </source>
</evidence>
<evidence type="ECO:0000256" key="6">
    <source>
        <dbReference type="ARBA" id="ARBA00022989"/>
    </source>
</evidence>
<dbReference type="Pfam" id="PF02028">
    <property type="entry name" value="BCCT"/>
    <property type="match status" value="1"/>
</dbReference>
<feature type="transmembrane region" description="Helical" evidence="8">
    <location>
        <begin position="44"/>
        <end position="63"/>
    </location>
</feature>
<keyword evidence="5 8" id="KW-0812">Transmembrane</keyword>
<comment type="similarity">
    <text evidence="2">Belongs to the BCCT transporter (TC 2.A.15) family.</text>
</comment>
<feature type="transmembrane region" description="Helical" evidence="8">
    <location>
        <begin position="7"/>
        <end position="24"/>
    </location>
</feature>
<organism evidence="9 10">
    <name type="scientific">Paenibacillus xerothermodurans</name>
    <dbReference type="NCBI Taxonomy" id="1977292"/>
    <lineage>
        <taxon>Bacteria</taxon>
        <taxon>Bacillati</taxon>
        <taxon>Bacillota</taxon>
        <taxon>Bacilli</taxon>
        <taxon>Bacillales</taxon>
        <taxon>Paenibacillaceae</taxon>
        <taxon>Paenibacillus</taxon>
    </lineage>
</organism>
<feature type="transmembrane region" description="Helical" evidence="8">
    <location>
        <begin position="123"/>
        <end position="153"/>
    </location>
</feature>
<feature type="transmembrane region" description="Helical" evidence="8">
    <location>
        <begin position="254"/>
        <end position="278"/>
    </location>
</feature>
<comment type="caution">
    <text evidence="9">The sequence shown here is derived from an EMBL/GenBank/DDBJ whole genome shotgun (WGS) entry which is preliminary data.</text>
</comment>
<evidence type="ECO:0000256" key="2">
    <source>
        <dbReference type="ARBA" id="ARBA00005658"/>
    </source>
</evidence>
<keyword evidence="10" id="KW-1185">Reference proteome</keyword>
<comment type="subcellular location">
    <subcellularLocation>
        <location evidence="1">Cell membrane</location>
        <topology evidence="1">Multi-pass membrane protein</topology>
    </subcellularLocation>
</comment>
<evidence type="ECO:0000313" key="10">
    <source>
        <dbReference type="Proteomes" id="UP000214746"/>
    </source>
</evidence>
<dbReference type="Proteomes" id="UP000214746">
    <property type="component" value="Unassembled WGS sequence"/>
</dbReference>
<sequence length="495" mass="54672">MKKHSVFYISILLTILFIVWGGFFTGHFTRITTEAFDFMIDYLGWVYVATTFFLVLFSVYLLFSKYGHIRLGKADAEPDFRTASWLAMLFGAGMGVGIVYWGVAEPVTHYTEPPYGEPYTPAAALLAMTYSFFHWGLQPWGIYTVISLVLAYFQFNKGLPATVSSAFYPLLNDRIHGPIGKTIDILSVFATVFGIATSLGLGAMQITAGLHALFDVPNILYVQLIVIGTATVLFIISITTGLEKGIQYLSNAAIILSVLIMLMVLMLGPTTAVFNIFFTTLGNYLGEFVEMSLGLNPFGENDWLGTWTLFYWAWWIAWSPFVGMFIARISRGRTIREFVIGVLFVPTFGTCAWFAVFGGSALHMIENLDQPEMAREITADVSLSIFRFFEHFPASPVLSALGFAVVSIYYITVADTSTFVLGMLSERGRLNPSTAIQITWGVIQSATAAVLLLSGGLNVLQTASLVAAFPFAILLMLMCWALLKGLNSELPRGKK</sequence>
<feature type="transmembrane region" description="Helical" evidence="8">
    <location>
        <begin position="309"/>
        <end position="327"/>
    </location>
</feature>
<evidence type="ECO:0000256" key="3">
    <source>
        <dbReference type="ARBA" id="ARBA00022448"/>
    </source>
</evidence>
<dbReference type="NCBIfam" id="TIGR00842">
    <property type="entry name" value="bcct"/>
    <property type="match status" value="1"/>
</dbReference>
<protein>
    <submittedName>
        <fullName evidence="9">BCCT family transporter</fullName>
    </submittedName>
</protein>
<dbReference type="EMBL" id="NHRJ02000002">
    <property type="protein sequence ID" value="PZE21603.1"/>
    <property type="molecule type" value="Genomic_DNA"/>
</dbReference>
<evidence type="ECO:0000256" key="8">
    <source>
        <dbReference type="SAM" id="Phobius"/>
    </source>
</evidence>
<evidence type="ECO:0000256" key="1">
    <source>
        <dbReference type="ARBA" id="ARBA00004651"/>
    </source>
</evidence>
<dbReference type="PANTHER" id="PTHR30047">
    <property type="entry name" value="HIGH-AFFINITY CHOLINE TRANSPORT PROTEIN-RELATED"/>
    <property type="match status" value="1"/>
</dbReference>
<evidence type="ECO:0000256" key="4">
    <source>
        <dbReference type="ARBA" id="ARBA00022475"/>
    </source>
</evidence>
<keyword evidence="3" id="KW-0813">Transport</keyword>
<dbReference type="GO" id="GO:0022857">
    <property type="term" value="F:transmembrane transporter activity"/>
    <property type="evidence" value="ECO:0007669"/>
    <property type="project" value="InterPro"/>
</dbReference>
<evidence type="ECO:0000256" key="7">
    <source>
        <dbReference type="ARBA" id="ARBA00023136"/>
    </source>
</evidence>
<keyword evidence="7 8" id="KW-0472">Membrane</keyword>
<dbReference type="RefSeq" id="WP_089198745.1">
    <property type="nucleotide sequence ID" value="NZ_NHRJ02000002.1"/>
</dbReference>
<keyword evidence="6 8" id="KW-1133">Transmembrane helix</keyword>
<feature type="transmembrane region" description="Helical" evidence="8">
    <location>
        <begin position="436"/>
        <end position="457"/>
    </location>
</feature>
<reference evidence="9" key="1">
    <citation type="submission" date="2018-06" db="EMBL/GenBank/DDBJ databases">
        <title>Paenibacillus xerothermodurans sp. nov. an extremely dry heat resistant spore forming bacterium isolated from the soil of Cape Canaveral, Florida.</title>
        <authorList>
            <person name="Seuylemezian A."/>
            <person name="Kaur N."/>
            <person name="Patil P."/>
            <person name="Patil P."/>
            <person name="Mayilraj S."/>
            <person name="Vaishampayan P."/>
        </authorList>
    </citation>
    <scope>NUCLEOTIDE SEQUENCE [LARGE SCALE GENOMIC DNA]</scope>
    <source>
        <strain evidence="9">ATCC 27380</strain>
    </source>
</reference>
<keyword evidence="4" id="KW-1003">Cell membrane</keyword>
<feature type="transmembrane region" description="Helical" evidence="8">
    <location>
        <begin position="339"/>
        <end position="365"/>
    </location>
</feature>
<gene>
    <name evidence="9" type="ORF">CBW46_004020</name>
</gene>
<feature type="transmembrane region" description="Helical" evidence="8">
    <location>
        <begin position="185"/>
        <end position="208"/>
    </location>
</feature>
<feature type="transmembrane region" description="Helical" evidence="8">
    <location>
        <begin position="463"/>
        <end position="483"/>
    </location>
</feature>
<evidence type="ECO:0000256" key="5">
    <source>
        <dbReference type="ARBA" id="ARBA00022692"/>
    </source>
</evidence>
<feature type="transmembrane region" description="Helical" evidence="8">
    <location>
        <begin position="83"/>
        <end position="103"/>
    </location>
</feature>
<accession>A0A2W1NS34</accession>
<dbReference type="OrthoDB" id="9775735at2"/>
<feature type="transmembrane region" description="Helical" evidence="8">
    <location>
        <begin position="397"/>
        <end position="424"/>
    </location>
</feature>